<evidence type="ECO:0000256" key="4">
    <source>
        <dbReference type="ARBA" id="ARBA00022842"/>
    </source>
</evidence>
<evidence type="ECO:0000256" key="3">
    <source>
        <dbReference type="ARBA" id="ARBA00022801"/>
    </source>
</evidence>
<protein>
    <submittedName>
        <fullName evidence="6">Ribonuclease VapC</fullName>
    </submittedName>
</protein>
<feature type="domain" description="PIN" evidence="5">
    <location>
        <begin position="5"/>
        <end position="117"/>
    </location>
</feature>
<gene>
    <name evidence="6" type="primary">vapC</name>
    <name evidence="6" type="ORF">GCM10025881_09860</name>
</gene>
<keyword evidence="2" id="KW-0479">Metal-binding</keyword>
<keyword evidence="1" id="KW-0540">Nuclease</keyword>
<evidence type="ECO:0000259" key="5">
    <source>
        <dbReference type="Pfam" id="PF01850"/>
    </source>
</evidence>
<dbReference type="SUPFAM" id="SSF88723">
    <property type="entry name" value="PIN domain-like"/>
    <property type="match status" value="1"/>
</dbReference>
<evidence type="ECO:0000313" key="6">
    <source>
        <dbReference type="EMBL" id="GMA94162.1"/>
    </source>
</evidence>
<keyword evidence="4" id="KW-0460">Magnesium</keyword>
<dbReference type="InterPro" id="IPR029060">
    <property type="entry name" value="PIN-like_dom_sf"/>
</dbReference>
<evidence type="ECO:0000256" key="2">
    <source>
        <dbReference type="ARBA" id="ARBA00022723"/>
    </source>
</evidence>
<accession>A0ABQ6K2K5</accession>
<dbReference type="Pfam" id="PF01850">
    <property type="entry name" value="PIN"/>
    <property type="match status" value="1"/>
</dbReference>
<reference evidence="7" key="1">
    <citation type="journal article" date="2019" name="Int. J. Syst. Evol. Microbiol.">
        <title>The Global Catalogue of Microorganisms (GCM) 10K type strain sequencing project: providing services to taxonomists for standard genome sequencing and annotation.</title>
        <authorList>
            <consortium name="The Broad Institute Genomics Platform"/>
            <consortium name="The Broad Institute Genome Sequencing Center for Infectious Disease"/>
            <person name="Wu L."/>
            <person name="Ma J."/>
        </authorList>
    </citation>
    <scope>NUCLEOTIDE SEQUENCE [LARGE SCALE GENOMIC DNA]</scope>
    <source>
        <strain evidence="7">NBRC 108894</strain>
    </source>
</reference>
<dbReference type="InterPro" id="IPR002716">
    <property type="entry name" value="PIN_dom"/>
</dbReference>
<dbReference type="Gene3D" id="3.40.50.1010">
    <property type="entry name" value="5'-nuclease"/>
    <property type="match status" value="1"/>
</dbReference>
<organism evidence="6 7">
    <name type="scientific">Pseudolysinimonas kribbensis</name>
    <dbReference type="NCBI Taxonomy" id="433641"/>
    <lineage>
        <taxon>Bacteria</taxon>
        <taxon>Bacillati</taxon>
        <taxon>Actinomycetota</taxon>
        <taxon>Actinomycetes</taxon>
        <taxon>Micrococcales</taxon>
        <taxon>Microbacteriaceae</taxon>
        <taxon>Pseudolysinimonas</taxon>
    </lineage>
</organism>
<dbReference type="CDD" id="cd09874">
    <property type="entry name" value="PIN_MT3492-like"/>
    <property type="match status" value="1"/>
</dbReference>
<evidence type="ECO:0000313" key="7">
    <source>
        <dbReference type="Proteomes" id="UP001157034"/>
    </source>
</evidence>
<sequence length="142" mass="15415">MTRRVYFDTSAAMKLLHPEAHSADVARWVDDPQIEAVSSSLLETELRRGAARWEIRQEDATQVIDRFALYEHPGWEFKAAGLLPDRAARSLDAIHVAAALRVEAHALVTYDARMIAAASAMGLPVIRPGIDADASVAPAGIG</sequence>
<keyword evidence="3" id="KW-0378">Hydrolase</keyword>
<evidence type="ECO:0000256" key="1">
    <source>
        <dbReference type="ARBA" id="ARBA00022722"/>
    </source>
</evidence>
<name>A0ABQ6K2K5_9MICO</name>
<comment type="caution">
    <text evidence="6">The sequence shown here is derived from an EMBL/GenBank/DDBJ whole genome shotgun (WGS) entry which is preliminary data.</text>
</comment>
<keyword evidence="7" id="KW-1185">Reference proteome</keyword>
<proteinExistence type="predicted"/>
<dbReference type="RefSeq" id="WP_284253160.1">
    <property type="nucleotide sequence ID" value="NZ_BAAAQO010000003.1"/>
</dbReference>
<dbReference type="Proteomes" id="UP001157034">
    <property type="component" value="Unassembled WGS sequence"/>
</dbReference>
<dbReference type="EMBL" id="BSVB01000001">
    <property type="protein sequence ID" value="GMA94162.1"/>
    <property type="molecule type" value="Genomic_DNA"/>
</dbReference>